<dbReference type="PROSITE" id="PS01087">
    <property type="entry name" value="RADICAL_ACTIVATING"/>
    <property type="match status" value="1"/>
</dbReference>
<dbReference type="GO" id="GO:0051539">
    <property type="term" value="F:4 iron, 4 sulfur cluster binding"/>
    <property type="evidence" value="ECO:0007669"/>
    <property type="project" value="UniProtKB-KW"/>
</dbReference>
<keyword evidence="7" id="KW-0408">Iron</keyword>
<keyword evidence="8" id="KW-0411">Iron-sulfur</keyword>
<dbReference type="RefSeq" id="WP_050739710.1">
    <property type="nucleotide sequence ID" value="NZ_LGYO01000016.1"/>
</dbReference>
<dbReference type="PANTHER" id="PTHR30352">
    <property type="entry name" value="PYRUVATE FORMATE-LYASE-ACTIVATING ENZYME"/>
    <property type="match status" value="1"/>
</dbReference>
<feature type="domain" description="Radical SAM core" evidence="11">
    <location>
        <begin position="18"/>
        <end position="301"/>
    </location>
</feature>
<evidence type="ECO:0000259" key="10">
    <source>
        <dbReference type="PROSITE" id="PS51379"/>
    </source>
</evidence>
<dbReference type="InterPro" id="IPR017896">
    <property type="entry name" value="4Fe4S_Fe-S-bd"/>
</dbReference>
<comment type="caution">
    <text evidence="12">The sequence shown here is derived from an EMBL/GenBank/DDBJ whole genome shotgun (WGS) entry which is preliminary data.</text>
</comment>
<dbReference type="SUPFAM" id="SSF102114">
    <property type="entry name" value="Radical SAM enzymes"/>
    <property type="match status" value="1"/>
</dbReference>
<dbReference type="SFLD" id="SFLDS00029">
    <property type="entry name" value="Radical_SAM"/>
    <property type="match status" value="1"/>
</dbReference>
<evidence type="ECO:0000256" key="2">
    <source>
        <dbReference type="ARBA" id="ARBA00009777"/>
    </source>
</evidence>
<accession>A0A0L6U1A2</accession>
<comment type="cofactor">
    <cofactor evidence="1">
        <name>[4Fe-4S] cluster</name>
        <dbReference type="ChEBI" id="CHEBI:49883"/>
    </cofactor>
</comment>
<evidence type="ECO:0000256" key="4">
    <source>
        <dbReference type="ARBA" id="ARBA00022691"/>
    </source>
</evidence>
<dbReference type="SFLD" id="SFLDG01118">
    <property type="entry name" value="activating_enzymes__group_2"/>
    <property type="match status" value="1"/>
</dbReference>
<dbReference type="InterPro" id="IPR040074">
    <property type="entry name" value="BssD/PflA/YjjW"/>
</dbReference>
<dbReference type="STRING" id="52689.AKG39_07220"/>
<evidence type="ECO:0000256" key="8">
    <source>
        <dbReference type="ARBA" id="ARBA00023014"/>
    </source>
</evidence>
<dbReference type="Gene3D" id="3.20.20.70">
    <property type="entry name" value="Aldolase class I"/>
    <property type="match status" value="1"/>
</dbReference>
<name>A0A0L6U1A2_9FIRM</name>
<dbReference type="PROSITE" id="PS51918">
    <property type="entry name" value="RADICAL_SAM"/>
    <property type="match status" value="1"/>
</dbReference>
<evidence type="ECO:0000313" key="12">
    <source>
        <dbReference type="EMBL" id="KNZ42296.1"/>
    </source>
</evidence>
<evidence type="ECO:0000256" key="6">
    <source>
        <dbReference type="ARBA" id="ARBA00023002"/>
    </source>
</evidence>
<feature type="domain" description="4Fe-4S ferredoxin-type" evidence="10">
    <location>
        <begin position="82"/>
        <end position="111"/>
    </location>
</feature>
<dbReference type="Proteomes" id="UP000036873">
    <property type="component" value="Unassembled WGS sequence"/>
</dbReference>
<dbReference type="Pfam" id="PF04055">
    <property type="entry name" value="Radical_SAM"/>
    <property type="match status" value="1"/>
</dbReference>
<dbReference type="Gene3D" id="3.30.70.20">
    <property type="match status" value="1"/>
</dbReference>
<protein>
    <recommendedName>
        <fullName evidence="14">Ferredoxin</fullName>
    </recommendedName>
</protein>
<proteinExistence type="inferred from homology"/>
<keyword evidence="5" id="KW-0479">Metal-binding</keyword>
<organism evidence="12 13">
    <name type="scientific">Acetobacterium bakii</name>
    <dbReference type="NCBI Taxonomy" id="52689"/>
    <lineage>
        <taxon>Bacteria</taxon>
        <taxon>Bacillati</taxon>
        <taxon>Bacillota</taxon>
        <taxon>Clostridia</taxon>
        <taxon>Eubacteriales</taxon>
        <taxon>Eubacteriaceae</taxon>
        <taxon>Acetobacterium</taxon>
    </lineage>
</organism>
<keyword evidence="3" id="KW-0004">4Fe-4S</keyword>
<evidence type="ECO:0000313" key="13">
    <source>
        <dbReference type="Proteomes" id="UP000036873"/>
    </source>
</evidence>
<keyword evidence="4" id="KW-0949">S-adenosyl-L-methionine</keyword>
<dbReference type="InterPro" id="IPR058240">
    <property type="entry name" value="rSAM_sf"/>
</dbReference>
<dbReference type="PROSITE" id="PS51379">
    <property type="entry name" value="4FE4S_FER_2"/>
    <property type="match status" value="2"/>
</dbReference>
<dbReference type="GO" id="GO:0046872">
    <property type="term" value="F:metal ion binding"/>
    <property type="evidence" value="ECO:0007669"/>
    <property type="project" value="UniProtKB-KW"/>
</dbReference>
<sequence>MANNRIGKIINIQRFTIHDGPGIRTEIFLKGCPLHCIWCSNPESRHPYSEVGVNRDSCIGKELCGKCLDVCTQEALMFSGDKIAGIDREKCTNCLACAKACVNDTLKIFGADLTVDELMKIIRADRKYYDQSGGGVTFSGGDPLTQWEFVRDVLAQCKRLNINTCVESELFCKQEILDEIIPCTDLFISDIKHMDSKQHRQITNAGNEIILGNLQYLVSKNIPLVLRIPIVTGYNDSDENIRKTGEFIQNELHNRIIQLQLLPFRPLGEDKYESLGISYLMTGTPSNRDLYTEQLTKIAEELQKYGVPAVPGAMKLSEKMRG</sequence>
<dbReference type="InterPro" id="IPR012839">
    <property type="entry name" value="Organic_radical_activase"/>
</dbReference>
<reference evidence="13" key="1">
    <citation type="submission" date="2015-07" db="EMBL/GenBank/DDBJ databases">
        <title>Draft genome sequence of Acetobacterium bakii DSM 8293, a potential psychrophilic chemical producer through syngas fermentation.</title>
        <authorList>
            <person name="Song Y."/>
            <person name="Hwang S."/>
            <person name="Cho B.-K."/>
        </authorList>
    </citation>
    <scope>NUCLEOTIDE SEQUENCE [LARGE SCALE GENOMIC DNA]</scope>
    <source>
        <strain evidence="13">DSM 8239</strain>
    </source>
</reference>
<comment type="similarity">
    <text evidence="2">Belongs to the organic radical-activating enzymes family.</text>
</comment>
<dbReference type="InterPro" id="IPR013785">
    <property type="entry name" value="Aldolase_TIM"/>
</dbReference>
<dbReference type="InterPro" id="IPR007197">
    <property type="entry name" value="rSAM"/>
</dbReference>
<dbReference type="PIRSF" id="PIRSF000371">
    <property type="entry name" value="PFL_act_enz"/>
    <property type="match status" value="1"/>
</dbReference>
<dbReference type="NCBIfam" id="TIGR02494">
    <property type="entry name" value="PFLE_PFLC"/>
    <property type="match status" value="1"/>
</dbReference>
<dbReference type="InterPro" id="IPR034457">
    <property type="entry name" value="Organic_radical-activating"/>
</dbReference>
<dbReference type="InterPro" id="IPR001989">
    <property type="entry name" value="Radical_activat_CS"/>
</dbReference>
<dbReference type="SUPFAM" id="SSF54862">
    <property type="entry name" value="4Fe-4S ferredoxins"/>
    <property type="match status" value="1"/>
</dbReference>
<evidence type="ECO:0000256" key="5">
    <source>
        <dbReference type="ARBA" id="ARBA00022723"/>
    </source>
</evidence>
<keyword evidence="6" id="KW-0560">Oxidoreductase</keyword>
<dbReference type="SFLD" id="SFLDG01066">
    <property type="entry name" value="organic_radical-activating_enz"/>
    <property type="match status" value="1"/>
</dbReference>
<evidence type="ECO:0000259" key="11">
    <source>
        <dbReference type="PROSITE" id="PS51918"/>
    </source>
</evidence>
<evidence type="ECO:0000256" key="9">
    <source>
        <dbReference type="ARBA" id="ARBA00047365"/>
    </source>
</evidence>
<evidence type="ECO:0000256" key="1">
    <source>
        <dbReference type="ARBA" id="ARBA00001966"/>
    </source>
</evidence>
<comment type="catalytic activity">
    <reaction evidence="9">
        <text>glycyl-[protein] + reduced [flavodoxin] + S-adenosyl-L-methionine = glycin-2-yl radical-[protein] + semiquinone [flavodoxin] + 5'-deoxyadenosine + L-methionine + H(+)</text>
        <dbReference type="Rhea" id="RHEA:61976"/>
        <dbReference type="Rhea" id="RHEA-COMP:10622"/>
        <dbReference type="Rhea" id="RHEA-COMP:14480"/>
        <dbReference type="Rhea" id="RHEA-COMP:15993"/>
        <dbReference type="Rhea" id="RHEA-COMP:15994"/>
        <dbReference type="ChEBI" id="CHEBI:15378"/>
        <dbReference type="ChEBI" id="CHEBI:17319"/>
        <dbReference type="ChEBI" id="CHEBI:29947"/>
        <dbReference type="ChEBI" id="CHEBI:32722"/>
        <dbReference type="ChEBI" id="CHEBI:57618"/>
        <dbReference type="ChEBI" id="CHEBI:57844"/>
        <dbReference type="ChEBI" id="CHEBI:59789"/>
        <dbReference type="ChEBI" id="CHEBI:140311"/>
    </reaction>
</comment>
<dbReference type="OrthoDB" id="9782387at2"/>
<dbReference type="EMBL" id="LGYO01000016">
    <property type="protein sequence ID" value="KNZ42296.1"/>
    <property type="molecule type" value="Genomic_DNA"/>
</dbReference>
<dbReference type="PATRIC" id="fig|52689.4.peg.554"/>
<dbReference type="AlphaFoldDB" id="A0A0L6U1A2"/>
<dbReference type="PANTHER" id="PTHR30352:SF4">
    <property type="entry name" value="PYRUVATE FORMATE-LYASE 2-ACTIVATING ENZYME"/>
    <property type="match status" value="1"/>
</dbReference>
<feature type="domain" description="4Fe-4S ferredoxin-type" evidence="10">
    <location>
        <begin position="49"/>
        <end position="81"/>
    </location>
</feature>
<evidence type="ECO:0000256" key="3">
    <source>
        <dbReference type="ARBA" id="ARBA00022485"/>
    </source>
</evidence>
<keyword evidence="13" id="KW-1185">Reference proteome</keyword>
<evidence type="ECO:0008006" key="14">
    <source>
        <dbReference type="Google" id="ProtNLM"/>
    </source>
</evidence>
<dbReference type="GO" id="GO:0016491">
    <property type="term" value="F:oxidoreductase activity"/>
    <property type="evidence" value="ECO:0007669"/>
    <property type="project" value="UniProtKB-KW"/>
</dbReference>
<gene>
    <name evidence="12" type="ORF">AKG39_07220</name>
</gene>
<evidence type="ECO:0000256" key="7">
    <source>
        <dbReference type="ARBA" id="ARBA00023004"/>
    </source>
</evidence>